<reference evidence="3" key="1">
    <citation type="journal article" date="2012" name="MBio">
        <title>Comparative genome analysis of Trichophyton rubrum and related dermatophytes reveals candidate genes involved in infection.</title>
        <authorList>
            <person name="Martinez D.A."/>
            <person name="Oliver B.G."/>
            <person name="Graeser Y."/>
            <person name="Goldberg J.M."/>
            <person name="Li W."/>
            <person name="Martinez-Rossi N.M."/>
            <person name="Monod M."/>
            <person name="Shelest E."/>
            <person name="Barton R.C."/>
            <person name="Birch E."/>
            <person name="Brakhage A.A."/>
            <person name="Chen Z."/>
            <person name="Gurr S.J."/>
            <person name="Heiman D."/>
            <person name="Heitman J."/>
            <person name="Kosti I."/>
            <person name="Rossi A."/>
            <person name="Saif S."/>
            <person name="Samalova M."/>
            <person name="Saunders C.W."/>
            <person name="Shea T."/>
            <person name="Summerbell R.C."/>
            <person name="Xu J."/>
            <person name="Young S."/>
            <person name="Zeng Q."/>
            <person name="Birren B.W."/>
            <person name="Cuomo C.A."/>
            <person name="White T.C."/>
        </authorList>
    </citation>
    <scope>NUCLEOTIDE SEQUENCE [LARGE SCALE GENOMIC DNA]</scope>
    <source>
        <strain evidence="3">ATCC MYA-4604 / CBS 118893</strain>
    </source>
</reference>
<dbReference type="HOGENOM" id="CLU_1916560_0_0_1"/>
<keyword evidence="3" id="KW-1185">Reference proteome</keyword>
<dbReference type="InParanoid" id="E4UQS0"/>
<evidence type="ECO:0000313" key="3">
    <source>
        <dbReference type="Proteomes" id="UP000002669"/>
    </source>
</evidence>
<organism evidence="3">
    <name type="scientific">Arthroderma gypseum (strain ATCC MYA-4604 / CBS 118893)</name>
    <name type="common">Microsporum gypseum</name>
    <dbReference type="NCBI Taxonomy" id="535722"/>
    <lineage>
        <taxon>Eukaryota</taxon>
        <taxon>Fungi</taxon>
        <taxon>Dikarya</taxon>
        <taxon>Ascomycota</taxon>
        <taxon>Pezizomycotina</taxon>
        <taxon>Eurotiomycetes</taxon>
        <taxon>Eurotiomycetidae</taxon>
        <taxon>Onygenales</taxon>
        <taxon>Arthrodermataceae</taxon>
        <taxon>Nannizzia</taxon>
    </lineage>
</organism>
<evidence type="ECO:0000256" key="1">
    <source>
        <dbReference type="SAM" id="MobiDB-lite"/>
    </source>
</evidence>
<name>E4UQS0_ARTGP</name>
<dbReference type="EMBL" id="DS989823">
    <property type="protein sequence ID" value="EFR00088.1"/>
    <property type="molecule type" value="Genomic_DNA"/>
</dbReference>
<dbReference type="Proteomes" id="UP000002669">
    <property type="component" value="Unassembled WGS sequence"/>
</dbReference>
<evidence type="ECO:0000313" key="2">
    <source>
        <dbReference type="EMBL" id="EFR00088.1"/>
    </source>
</evidence>
<dbReference type="GeneID" id="10030878"/>
<dbReference type="VEuPathDB" id="FungiDB:MGYG_09007"/>
<proteinExistence type="predicted"/>
<sequence length="132" mass="14421">MVITIQRYTKGKRDAKGKQKAATKLPKLQSYASIASKRLKINYNLLARAAFFASSAGKSSSCFLRLRELSRKKRDKQQRAGTGTGTGEDRGESQKVREDGKSWLPQRYMKQAASASLPVSPSASRALPAGSV</sequence>
<accession>E4UQS0</accession>
<feature type="compositionally biased region" description="Basic and acidic residues" evidence="1">
    <location>
        <begin position="87"/>
        <end position="101"/>
    </location>
</feature>
<dbReference type="RefSeq" id="XP_003175570.1">
    <property type="nucleotide sequence ID" value="XM_003175522.1"/>
</dbReference>
<gene>
    <name evidence="2" type="ORF">MGYG_09007</name>
</gene>
<feature type="region of interest" description="Disordered" evidence="1">
    <location>
        <begin position="69"/>
        <end position="132"/>
    </location>
</feature>
<dbReference type="AlphaFoldDB" id="E4UQS0"/>
<protein>
    <submittedName>
        <fullName evidence="2">Uncharacterized protein</fullName>
    </submittedName>
</protein>
<feature type="compositionally biased region" description="Low complexity" evidence="1">
    <location>
        <begin position="112"/>
        <end position="132"/>
    </location>
</feature>